<evidence type="ECO:0000256" key="5">
    <source>
        <dbReference type="ARBA" id="ARBA00022723"/>
    </source>
</evidence>
<feature type="binding site" evidence="15">
    <location>
        <position position="124"/>
    </location>
    <ligand>
        <name>Mg(2+)</name>
        <dbReference type="ChEBI" id="CHEBI:18420"/>
    </ligand>
</feature>
<name>A0A368C6Z7_9GAMM</name>
<dbReference type="UniPathway" id="UPA00049">
    <property type="reaction ID" value="UER00061"/>
</dbReference>
<dbReference type="Proteomes" id="UP000252915">
    <property type="component" value="Unassembled WGS sequence"/>
</dbReference>
<dbReference type="GO" id="GO:0051537">
    <property type="term" value="F:2 iron, 2 sulfur cluster binding"/>
    <property type="evidence" value="ECO:0007669"/>
    <property type="project" value="UniProtKB-UniRule"/>
</dbReference>
<dbReference type="PROSITE" id="PS00886">
    <property type="entry name" value="ILVD_EDD_1"/>
    <property type="match status" value="1"/>
</dbReference>
<evidence type="ECO:0000256" key="15">
    <source>
        <dbReference type="HAMAP-Rule" id="MF_00012"/>
    </source>
</evidence>
<keyword evidence="3 15" id="KW-0028">Amino-acid biosynthesis</keyword>
<dbReference type="PROSITE" id="PS00887">
    <property type="entry name" value="ILVD_EDD_2"/>
    <property type="match status" value="1"/>
</dbReference>
<evidence type="ECO:0000256" key="6">
    <source>
        <dbReference type="ARBA" id="ARBA00022842"/>
    </source>
</evidence>
<dbReference type="PANTHER" id="PTHR21000">
    <property type="entry name" value="DIHYDROXY-ACID DEHYDRATASE DAD"/>
    <property type="match status" value="1"/>
</dbReference>
<accession>A0A368C6Z7</accession>
<keyword evidence="10 15" id="KW-0100">Branched-chain amino acid biosynthesis</keyword>
<feature type="domain" description="Dihydroxy-acid/6-phosphogluconate dehydratase N-terminal" evidence="16">
    <location>
        <begin position="35"/>
        <end position="349"/>
    </location>
</feature>
<comment type="cofactor">
    <cofactor evidence="15">
        <name>[2Fe-2S] cluster</name>
        <dbReference type="ChEBI" id="CHEBI:190135"/>
    </cofactor>
    <text evidence="15">Binds 1 [2Fe-2S] cluster per subunit. This cluster acts as a Lewis acid cofactor.</text>
</comment>
<sequence length="553" mass="58567">MTNRKYSKDLVDGPNQAASRSMLRGAGFTSEDFNKPFVGIASTGAKVTPCNMHINDLADVVEGSINKAGGKGVLFNTITVSDGISMGTQGMKYSLVSREVIADSIETVVGCLGYDGVIAIGGCDKNMPGCLIGLARLNRPSIFIYGGSIRPSKENTDYVTVCEKVGEFAKGDISEQELIEVETISVKGPGSCGGMYTANTMASAIEALGMSLPGSSSQDALSDNKLNDCKASGKAVMHLLDKDIKPSDIMTKKAFENAITVVIALGGSTNAVLHLLAMAYAIGVELDLDDFSKIGKKTPVLADLKPFGSHFMSQLNAQGGIEPLMKMLLEQGLLHGDCLTVTGKTIAENLKNIKGYSKDQSIIMGLDKPIKNNSHLRILYGNLSPEGSVAKITGKEGTSFTGLAKVYNSEEEGLKAILDKKIQTGDVIIIRYEGPKGGPGMREMLKPTSAIMGQGLGDKVAFLTDGRFSGGTHGFVVGHITPEAFDGGPLALVKDGDQITIDAENDQLVLDISKEEMQKRKQEWVNPITLPKKGVLAKYAKSVKSASLGAITD</sequence>
<keyword evidence="4 15" id="KW-0001">2Fe-2S</keyword>
<evidence type="ECO:0000256" key="3">
    <source>
        <dbReference type="ARBA" id="ARBA00022605"/>
    </source>
</evidence>
<dbReference type="UniPathway" id="UPA00047">
    <property type="reaction ID" value="UER00057"/>
</dbReference>
<dbReference type="Pfam" id="PF24877">
    <property type="entry name" value="ILV_EDD_C"/>
    <property type="match status" value="1"/>
</dbReference>
<dbReference type="InterPro" id="IPR037237">
    <property type="entry name" value="IlvD/EDD_N"/>
</dbReference>
<evidence type="ECO:0000256" key="14">
    <source>
        <dbReference type="ARBA" id="ARBA00029490"/>
    </source>
</evidence>
<evidence type="ECO:0000259" key="16">
    <source>
        <dbReference type="Pfam" id="PF00920"/>
    </source>
</evidence>
<keyword evidence="5 15" id="KW-0479">Metal-binding</keyword>
<feature type="active site" description="Proton acceptor" evidence="15">
    <location>
        <position position="469"/>
    </location>
</feature>
<dbReference type="GO" id="GO:0004160">
    <property type="term" value="F:dihydroxy-acid dehydratase activity"/>
    <property type="evidence" value="ECO:0007669"/>
    <property type="project" value="UniProtKB-UniRule"/>
</dbReference>
<keyword evidence="8 15" id="KW-0411">Iron-sulfur</keyword>
<dbReference type="SUPFAM" id="SSF52016">
    <property type="entry name" value="LeuD/IlvD-like"/>
    <property type="match status" value="1"/>
</dbReference>
<comment type="subunit">
    <text evidence="15">Homodimer.</text>
</comment>
<comment type="caution">
    <text evidence="18">The sequence shown here is derived from an EMBL/GenBank/DDBJ whole genome shotgun (WGS) entry which is preliminary data.</text>
</comment>
<evidence type="ECO:0000256" key="4">
    <source>
        <dbReference type="ARBA" id="ARBA00022714"/>
    </source>
</evidence>
<dbReference type="EMBL" id="QOPI01000003">
    <property type="protein sequence ID" value="RCL45368.1"/>
    <property type="molecule type" value="Genomic_DNA"/>
</dbReference>
<evidence type="ECO:0000256" key="8">
    <source>
        <dbReference type="ARBA" id="ARBA00023014"/>
    </source>
</evidence>
<comment type="catalytic activity">
    <reaction evidence="11">
        <text>(2R)-2,3-dihydroxy-3-methylbutanoate = 3-methyl-2-oxobutanoate + H2O</text>
        <dbReference type="Rhea" id="RHEA:24809"/>
        <dbReference type="ChEBI" id="CHEBI:11851"/>
        <dbReference type="ChEBI" id="CHEBI:15377"/>
        <dbReference type="ChEBI" id="CHEBI:49072"/>
        <dbReference type="EC" id="4.2.1.9"/>
    </reaction>
    <physiologicalReaction direction="left-to-right" evidence="11">
        <dbReference type="Rhea" id="RHEA:24810"/>
    </physiologicalReaction>
</comment>
<evidence type="ECO:0000256" key="1">
    <source>
        <dbReference type="ARBA" id="ARBA00001946"/>
    </source>
</evidence>
<evidence type="ECO:0000256" key="11">
    <source>
        <dbReference type="ARBA" id="ARBA00029304"/>
    </source>
</evidence>
<feature type="binding site" evidence="15">
    <location>
        <position position="443"/>
    </location>
    <ligand>
        <name>Mg(2+)</name>
        <dbReference type="ChEBI" id="CHEBI:18420"/>
    </ligand>
</feature>
<dbReference type="HAMAP" id="MF_00012">
    <property type="entry name" value="IlvD"/>
    <property type="match status" value="1"/>
</dbReference>
<dbReference type="InterPro" id="IPR056740">
    <property type="entry name" value="ILV_EDD_C"/>
</dbReference>
<dbReference type="GO" id="GO:0000287">
    <property type="term" value="F:magnesium ion binding"/>
    <property type="evidence" value="ECO:0007669"/>
    <property type="project" value="UniProtKB-UniRule"/>
</dbReference>
<proteinExistence type="inferred from homology"/>
<feature type="binding site" evidence="15">
    <location>
        <position position="82"/>
    </location>
    <ligand>
        <name>Mg(2+)</name>
        <dbReference type="ChEBI" id="CHEBI:18420"/>
    </ligand>
</feature>
<dbReference type="SUPFAM" id="SSF143975">
    <property type="entry name" value="IlvD/EDD N-terminal domain-like"/>
    <property type="match status" value="1"/>
</dbReference>
<evidence type="ECO:0000259" key="17">
    <source>
        <dbReference type="Pfam" id="PF24877"/>
    </source>
</evidence>
<feature type="binding site" evidence="15">
    <location>
        <position position="50"/>
    </location>
    <ligand>
        <name>[2Fe-2S] cluster</name>
        <dbReference type="ChEBI" id="CHEBI:190135"/>
    </ligand>
</feature>
<dbReference type="InterPro" id="IPR000581">
    <property type="entry name" value="ILV_EDD_N"/>
</dbReference>
<evidence type="ECO:0000313" key="18">
    <source>
        <dbReference type="EMBL" id="RCL45368.1"/>
    </source>
</evidence>
<evidence type="ECO:0000256" key="13">
    <source>
        <dbReference type="ARBA" id="ARBA00029437"/>
    </source>
</evidence>
<dbReference type="FunFam" id="3.50.30.80:FF:000001">
    <property type="entry name" value="Dihydroxy-acid dehydratase"/>
    <property type="match status" value="1"/>
</dbReference>
<comment type="caution">
    <text evidence="15">Lacks conserved residue(s) required for the propagation of feature annotation.</text>
</comment>
<comment type="cofactor">
    <cofactor evidence="1 15">
        <name>Mg(2+)</name>
        <dbReference type="ChEBI" id="CHEBI:18420"/>
    </cofactor>
</comment>
<evidence type="ECO:0000256" key="2">
    <source>
        <dbReference type="ARBA" id="ARBA00006486"/>
    </source>
</evidence>
<evidence type="ECO:0000256" key="10">
    <source>
        <dbReference type="ARBA" id="ARBA00023304"/>
    </source>
</evidence>
<feature type="modified residue" description="N6-carboxylysine" evidence="15">
    <location>
        <position position="125"/>
    </location>
</feature>
<feature type="domain" description="Dihydroxy-acid/6-phosphogluconate dehydratase C-terminal" evidence="17">
    <location>
        <begin position="362"/>
        <end position="550"/>
    </location>
</feature>
<dbReference type="AlphaFoldDB" id="A0A368C6Z7"/>
<dbReference type="PANTHER" id="PTHR21000:SF5">
    <property type="entry name" value="DIHYDROXY-ACID DEHYDRATASE, MITOCHONDRIAL"/>
    <property type="match status" value="1"/>
</dbReference>
<evidence type="ECO:0000256" key="7">
    <source>
        <dbReference type="ARBA" id="ARBA00023004"/>
    </source>
</evidence>
<dbReference type="InterPro" id="IPR020558">
    <property type="entry name" value="DiOHA_6PGluconate_deHydtase_CS"/>
</dbReference>
<gene>
    <name evidence="15 18" type="primary">ilvD</name>
    <name evidence="18" type="ORF">DBW92_01210</name>
</gene>
<keyword evidence="6 15" id="KW-0460">Magnesium</keyword>
<dbReference type="InterPro" id="IPR004404">
    <property type="entry name" value="DihydroxyA_deHydtase"/>
</dbReference>
<comment type="pathway">
    <text evidence="13 15">Amino-acid biosynthesis; L-isoleucine biosynthesis; L-isoleucine from 2-oxobutanoate: step 3/4.</text>
</comment>
<evidence type="ECO:0000256" key="9">
    <source>
        <dbReference type="ARBA" id="ARBA00023239"/>
    </source>
</evidence>
<evidence type="ECO:0000313" key="19">
    <source>
        <dbReference type="Proteomes" id="UP000252915"/>
    </source>
</evidence>
<dbReference type="NCBIfam" id="NF002068">
    <property type="entry name" value="PRK00911.1"/>
    <property type="match status" value="1"/>
</dbReference>
<dbReference type="InterPro" id="IPR050165">
    <property type="entry name" value="DHAD_IlvD/Edd"/>
</dbReference>
<keyword evidence="7 15" id="KW-0408">Iron</keyword>
<dbReference type="GO" id="GO:0009097">
    <property type="term" value="P:isoleucine biosynthetic process"/>
    <property type="evidence" value="ECO:0007669"/>
    <property type="project" value="UniProtKB-UniRule"/>
</dbReference>
<feature type="binding site" description="via carbamate group" evidence="15">
    <location>
        <position position="125"/>
    </location>
    <ligand>
        <name>Mg(2+)</name>
        <dbReference type="ChEBI" id="CHEBI:18420"/>
    </ligand>
</feature>
<dbReference type="EC" id="4.2.1.9" evidence="14 15"/>
<dbReference type="Pfam" id="PF00920">
    <property type="entry name" value="ILVD_EDD_N"/>
    <property type="match status" value="1"/>
</dbReference>
<organism evidence="18 19">
    <name type="scientific">SAR86 cluster bacterium</name>
    <dbReference type="NCBI Taxonomy" id="2030880"/>
    <lineage>
        <taxon>Bacteria</taxon>
        <taxon>Pseudomonadati</taxon>
        <taxon>Pseudomonadota</taxon>
        <taxon>Gammaproteobacteria</taxon>
        <taxon>SAR86 cluster</taxon>
    </lineage>
</organism>
<dbReference type="Gene3D" id="3.50.30.80">
    <property type="entry name" value="IlvD/EDD C-terminal domain-like"/>
    <property type="match status" value="1"/>
</dbReference>
<comment type="catalytic activity">
    <reaction evidence="15">
        <text>(2R,3R)-2,3-dihydroxy-3-methylpentanoate = (S)-3-methyl-2-oxopentanoate + H2O</text>
        <dbReference type="Rhea" id="RHEA:27694"/>
        <dbReference type="ChEBI" id="CHEBI:15377"/>
        <dbReference type="ChEBI" id="CHEBI:35146"/>
        <dbReference type="ChEBI" id="CHEBI:49258"/>
        <dbReference type="EC" id="4.2.1.9"/>
    </reaction>
</comment>
<dbReference type="InterPro" id="IPR042096">
    <property type="entry name" value="Dihydro-acid_dehy_C"/>
</dbReference>
<dbReference type="GO" id="GO:0009099">
    <property type="term" value="P:L-valine biosynthetic process"/>
    <property type="evidence" value="ECO:0007669"/>
    <property type="project" value="UniProtKB-UniRule"/>
</dbReference>
<comment type="pathway">
    <text evidence="12 15">Amino-acid biosynthesis; L-valine biosynthesis; L-valine from pyruvate: step 3/4.</text>
</comment>
<comment type="similarity">
    <text evidence="2 15">Belongs to the IlvD/Edd family.</text>
</comment>
<keyword evidence="9 15" id="KW-0456">Lyase</keyword>
<protein>
    <recommendedName>
        <fullName evidence="14 15">Dihydroxy-acid dehydratase</fullName>
        <shortName evidence="15">DAD</shortName>
        <ecNumber evidence="14 15">4.2.1.9</ecNumber>
    </recommendedName>
</protein>
<reference evidence="18 19" key="1">
    <citation type="journal article" date="2018" name="Microbiome">
        <title>Fine metagenomic profile of the Mediterranean stratified and mixed water columns revealed by assembly and recruitment.</title>
        <authorList>
            <person name="Haro-Moreno J.M."/>
            <person name="Lopez-Perez M."/>
            <person name="De La Torre J.R."/>
            <person name="Picazo A."/>
            <person name="Camacho A."/>
            <person name="Rodriguez-Valera F."/>
        </authorList>
    </citation>
    <scope>NUCLEOTIDE SEQUENCE [LARGE SCALE GENOMIC DNA]</scope>
    <source>
        <strain evidence="18">MED-G78</strain>
    </source>
</reference>
<dbReference type="NCBIfam" id="TIGR00110">
    <property type="entry name" value="ilvD"/>
    <property type="match status" value="1"/>
</dbReference>
<evidence type="ECO:0000256" key="12">
    <source>
        <dbReference type="ARBA" id="ARBA00029436"/>
    </source>
</evidence>
<comment type="function">
    <text evidence="15">Functions in the biosynthesis of branched-chain amino acids. Catalyzes the dehydration of (2R,3R)-2,3-dihydroxy-3-methylpentanoate (2,3-dihydroxy-3-methylvalerate) into 2-oxo-3-methylpentanoate (2-oxo-3-methylvalerate) and of (2R)-2,3-dihydroxy-3-methylbutanoate (2,3-dihydroxyisovalerate) into 2-oxo-3-methylbutanoate (2-oxoisovalerate), the penultimate precursor to L-isoleucine and L-valine, respectively.</text>
</comment>